<comment type="function">
    <text evidence="10">FliG is one of three proteins (FliG, FliN, FliM) that forms the rotor-mounted switch complex (C ring), located at the base of the basal body. This complex interacts with the CheY and CheZ chemotaxis proteins, in addition to contacting components of the motor that determine the direction of flagellar rotation.</text>
</comment>
<gene>
    <name evidence="14" type="primary">fliG</name>
    <name evidence="14" type="ORF">ENJ89_09455</name>
</gene>
<dbReference type="InterPro" id="IPR028263">
    <property type="entry name" value="FliG_N"/>
</dbReference>
<evidence type="ECO:0000256" key="9">
    <source>
        <dbReference type="ARBA" id="ARBA00023143"/>
    </source>
</evidence>
<keyword evidence="14" id="KW-0969">Cilium</keyword>
<evidence type="ECO:0000259" key="12">
    <source>
        <dbReference type="Pfam" id="PF14841"/>
    </source>
</evidence>
<proteinExistence type="inferred from homology"/>
<feature type="domain" description="Flagellar motor switch protein FliG middle" evidence="12">
    <location>
        <begin position="119"/>
        <end position="189"/>
    </location>
</feature>
<protein>
    <recommendedName>
        <fullName evidence="4">Flagellar motor switch protein FliG</fullName>
    </recommendedName>
</protein>
<feature type="domain" description="Flagellar motor switch protein FliG C-terminal" evidence="11">
    <location>
        <begin position="220"/>
        <end position="327"/>
    </location>
</feature>
<dbReference type="PIRSF" id="PIRSF003161">
    <property type="entry name" value="FliG"/>
    <property type="match status" value="1"/>
</dbReference>
<dbReference type="Pfam" id="PF14842">
    <property type="entry name" value="FliG_N"/>
    <property type="match status" value="1"/>
</dbReference>
<keyword evidence="7" id="KW-0283">Flagellar rotation</keyword>
<keyword evidence="9" id="KW-0975">Bacterial flagellum</keyword>
<dbReference type="NCBIfam" id="TIGR00207">
    <property type="entry name" value="fliG"/>
    <property type="match status" value="1"/>
</dbReference>
<keyword evidence="14" id="KW-0966">Cell projection</keyword>
<comment type="caution">
    <text evidence="14">The sequence shown here is derived from an EMBL/GenBank/DDBJ whole genome shotgun (WGS) entry which is preliminary data.</text>
</comment>
<dbReference type="Pfam" id="PF14841">
    <property type="entry name" value="FliG_M"/>
    <property type="match status" value="1"/>
</dbReference>
<comment type="similarity">
    <text evidence="3">Belongs to the FliG family.</text>
</comment>
<dbReference type="AlphaFoldDB" id="A0A7V5PQJ9"/>
<keyword evidence="6" id="KW-0145">Chemotaxis</keyword>
<feature type="domain" description="Flagellar motor switch protein FliG N-terminal" evidence="13">
    <location>
        <begin position="7"/>
        <end position="109"/>
    </location>
</feature>
<dbReference type="PANTHER" id="PTHR30534">
    <property type="entry name" value="FLAGELLAR MOTOR SWITCH PROTEIN FLIG"/>
    <property type="match status" value="1"/>
</dbReference>
<evidence type="ECO:0000256" key="8">
    <source>
        <dbReference type="ARBA" id="ARBA00023136"/>
    </source>
</evidence>
<dbReference type="InterPro" id="IPR011002">
    <property type="entry name" value="FliG_a-hlx"/>
</dbReference>
<keyword evidence="8" id="KW-0472">Membrane</keyword>
<dbReference type="GO" id="GO:0003774">
    <property type="term" value="F:cytoskeletal motor activity"/>
    <property type="evidence" value="ECO:0007669"/>
    <property type="project" value="InterPro"/>
</dbReference>
<keyword evidence="5" id="KW-1003">Cell membrane</keyword>
<evidence type="ECO:0000259" key="13">
    <source>
        <dbReference type="Pfam" id="PF14842"/>
    </source>
</evidence>
<evidence type="ECO:0000256" key="7">
    <source>
        <dbReference type="ARBA" id="ARBA00022779"/>
    </source>
</evidence>
<dbReference type="Proteomes" id="UP000886124">
    <property type="component" value="Unassembled WGS sequence"/>
</dbReference>
<dbReference type="PRINTS" id="PR00954">
    <property type="entry name" value="FLGMOTORFLIG"/>
</dbReference>
<accession>A0A7V5PQJ9</accession>
<evidence type="ECO:0000256" key="5">
    <source>
        <dbReference type="ARBA" id="ARBA00022475"/>
    </source>
</evidence>
<dbReference type="InterPro" id="IPR023087">
    <property type="entry name" value="Flg_Motor_Flig_C"/>
</dbReference>
<dbReference type="SUPFAM" id="SSF48029">
    <property type="entry name" value="FliG"/>
    <property type="match status" value="2"/>
</dbReference>
<name>A0A7V5PQJ9_CALAY</name>
<reference evidence="14" key="1">
    <citation type="journal article" date="2020" name="mSystems">
        <title>Genome- and Community-Level Interaction Insights into Carbon Utilization and Element Cycling Functions of Hydrothermarchaeota in Hydrothermal Sediment.</title>
        <authorList>
            <person name="Zhou Z."/>
            <person name="Liu Y."/>
            <person name="Xu W."/>
            <person name="Pan J."/>
            <person name="Luo Z.H."/>
            <person name="Li M."/>
        </authorList>
    </citation>
    <scope>NUCLEOTIDE SEQUENCE [LARGE SCALE GENOMIC DNA]</scope>
    <source>
        <strain evidence="14">HyVt-527</strain>
    </source>
</reference>
<dbReference type="GO" id="GO:0005886">
    <property type="term" value="C:plasma membrane"/>
    <property type="evidence" value="ECO:0007669"/>
    <property type="project" value="UniProtKB-SubCell"/>
</dbReference>
<evidence type="ECO:0000256" key="2">
    <source>
        <dbReference type="ARBA" id="ARBA00004413"/>
    </source>
</evidence>
<dbReference type="GO" id="GO:0071973">
    <property type="term" value="P:bacterial-type flagellum-dependent cell motility"/>
    <property type="evidence" value="ECO:0007669"/>
    <property type="project" value="InterPro"/>
</dbReference>
<dbReference type="EMBL" id="DROD01000601">
    <property type="protein sequence ID" value="HHJ53407.1"/>
    <property type="molecule type" value="Genomic_DNA"/>
</dbReference>
<dbReference type="GO" id="GO:0009425">
    <property type="term" value="C:bacterial-type flagellum basal body"/>
    <property type="evidence" value="ECO:0007669"/>
    <property type="project" value="UniProtKB-SubCell"/>
</dbReference>
<dbReference type="InterPro" id="IPR032779">
    <property type="entry name" value="FliG_M"/>
</dbReference>
<evidence type="ECO:0000256" key="3">
    <source>
        <dbReference type="ARBA" id="ARBA00010299"/>
    </source>
</evidence>
<evidence type="ECO:0000259" key="11">
    <source>
        <dbReference type="Pfam" id="PF01706"/>
    </source>
</evidence>
<evidence type="ECO:0000256" key="1">
    <source>
        <dbReference type="ARBA" id="ARBA00004117"/>
    </source>
</evidence>
<evidence type="ECO:0000256" key="4">
    <source>
        <dbReference type="ARBA" id="ARBA00021870"/>
    </source>
</evidence>
<dbReference type="Pfam" id="PF01706">
    <property type="entry name" value="FliG_C"/>
    <property type="match status" value="1"/>
</dbReference>
<dbReference type="Gene3D" id="1.10.220.30">
    <property type="match status" value="3"/>
</dbReference>
<dbReference type="InterPro" id="IPR000090">
    <property type="entry name" value="Flg_Motor_Flig"/>
</dbReference>
<dbReference type="PANTHER" id="PTHR30534:SF0">
    <property type="entry name" value="FLAGELLAR MOTOR SWITCH PROTEIN FLIG"/>
    <property type="match status" value="1"/>
</dbReference>
<comment type="subcellular location">
    <subcellularLocation>
        <location evidence="1">Bacterial flagellum basal body</location>
    </subcellularLocation>
    <subcellularLocation>
        <location evidence="2">Cell membrane</location>
        <topology evidence="2">Peripheral membrane protein</topology>
        <orientation evidence="2">Cytoplasmic side</orientation>
    </subcellularLocation>
</comment>
<dbReference type="FunFam" id="1.10.220.30:FF:000001">
    <property type="entry name" value="Flagellar motor switch protein FliG"/>
    <property type="match status" value="1"/>
</dbReference>
<evidence type="ECO:0000256" key="10">
    <source>
        <dbReference type="ARBA" id="ARBA00025598"/>
    </source>
</evidence>
<evidence type="ECO:0000256" key="6">
    <source>
        <dbReference type="ARBA" id="ARBA00022500"/>
    </source>
</evidence>
<keyword evidence="14" id="KW-0282">Flagellum</keyword>
<organism evidence="14">
    <name type="scientific">Caldithrix abyssi</name>
    <dbReference type="NCBI Taxonomy" id="187145"/>
    <lineage>
        <taxon>Bacteria</taxon>
        <taxon>Pseudomonadati</taxon>
        <taxon>Calditrichota</taxon>
        <taxon>Calditrichia</taxon>
        <taxon>Calditrichales</taxon>
        <taxon>Calditrichaceae</taxon>
        <taxon>Caldithrix</taxon>
    </lineage>
</organism>
<dbReference type="GO" id="GO:0006935">
    <property type="term" value="P:chemotaxis"/>
    <property type="evidence" value="ECO:0007669"/>
    <property type="project" value="UniProtKB-KW"/>
</dbReference>
<evidence type="ECO:0000313" key="14">
    <source>
        <dbReference type="EMBL" id="HHJ53407.1"/>
    </source>
</evidence>
<sequence>MEVEKRQLKPLEKVALILLALGVERASAILKNLNEQEVEKISIEIAKLQNVPAEVLGRTIEEFYEMMMANQFIVQGGISYARQMLEAAWGKKKAEEILKRVEAATEVSAFYLLQTVDDKQLLNFLTNEHPQTAALILANLKPQQAAAILSEMPEETQYEIAYRVATMEKTAPELIEDIEAVLREQLGSVFGGGLSKTGGVETMAEILNSVSRTSEKNIIEHLRERDAALANEITDLMFVFEDLLHLPGSAIQAILKEVDSKTLALALKATSNELKEVIFKNMSERAAKMLKEELEYLGPVRVKDVEDAQKAILETARRLEEQGQIMLVRGEEEALLE</sequence>